<evidence type="ECO:0000313" key="2">
    <source>
        <dbReference type="Proteomes" id="UP000314294"/>
    </source>
</evidence>
<dbReference type="InterPro" id="IPR051853">
    <property type="entry name" value="SH2-Ras-GEF_adapter"/>
</dbReference>
<proteinExistence type="predicted"/>
<dbReference type="PANTHER" id="PTHR14247">
    <property type="entry name" value="BREAST CANCER ANTI-ESTROGEN RESISTANCE PROTEIN 3 HOMOLOG-LIKE PROTEIN"/>
    <property type="match status" value="1"/>
</dbReference>
<organism evidence="1 2">
    <name type="scientific">Liparis tanakae</name>
    <name type="common">Tanaka's snailfish</name>
    <dbReference type="NCBI Taxonomy" id="230148"/>
    <lineage>
        <taxon>Eukaryota</taxon>
        <taxon>Metazoa</taxon>
        <taxon>Chordata</taxon>
        <taxon>Craniata</taxon>
        <taxon>Vertebrata</taxon>
        <taxon>Euteleostomi</taxon>
        <taxon>Actinopterygii</taxon>
        <taxon>Neopterygii</taxon>
        <taxon>Teleostei</taxon>
        <taxon>Neoteleostei</taxon>
        <taxon>Acanthomorphata</taxon>
        <taxon>Eupercaria</taxon>
        <taxon>Perciformes</taxon>
        <taxon>Cottioidei</taxon>
        <taxon>Cottales</taxon>
        <taxon>Liparidae</taxon>
        <taxon>Liparis</taxon>
    </lineage>
</organism>
<dbReference type="GO" id="GO:0005085">
    <property type="term" value="F:guanyl-nucleotide exchange factor activity"/>
    <property type="evidence" value="ECO:0007669"/>
    <property type="project" value="InterPro"/>
</dbReference>
<dbReference type="Gene3D" id="1.10.840.10">
    <property type="entry name" value="Ras guanine-nucleotide exchange factors catalytic domain"/>
    <property type="match status" value="1"/>
</dbReference>
<gene>
    <name evidence="1" type="primary">BCAR3_0</name>
    <name evidence="1" type="ORF">EYF80_037783</name>
</gene>
<keyword evidence="2" id="KW-1185">Reference proteome</keyword>
<sequence length="109" mass="12365">MERPSITPEGAELWETSDQGCDIMLRHLEAARAVAHNAQSYTANTQRILQGFSCDEELLEVFKTDFQLRLLWGSRGASVNQSDRYNKFNLILTALSRKLEPPPKTQTVI</sequence>
<dbReference type="GO" id="GO:0007264">
    <property type="term" value="P:small GTPase-mediated signal transduction"/>
    <property type="evidence" value="ECO:0007669"/>
    <property type="project" value="InterPro"/>
</dbReference>
<accession>A0A4Z2GF52</accession>
<name>A0A4Z2GF52_9TELE</name>
<protein>
    <submittedName>
        <fullName evidence="1">Breast cancer anti-estrogen resistance protein 3</fullName>
    </submittedName>
</protein>
<dbReference type="AlphaFoldDB" id="A0A4Z2GF52"/>
<dbReference type="EMBL" id="SRLO01000562">
    <property type="protein sequence ID" value="TNN52019.1"/>
    <property type="molecule type" value="Genomic_DNA"/>
</dbReference>
<dbReference type="OrthoDB" id="2412973at2759"/>
<comment type="caution">
    <text evidence="1">The sequence shown here is derived from an EMBL/GenBank/DDBJ whole genome shotgun (WGS) entry which is preliminary data.</text>
</comment>
<evidence type="ECO:0000313" key="1">
    <source>
        <dbReference type="EMBL" id="TNN52019.1"/>
    </source>
</evidence>
<dbReference type="InterPro" id="IPR036964">
    <property type="entry name" value="RASGEF_cat_dom_sf"/>
</dbReference>
<reference evidence="1 2" key="1">
    <citation type="submission" date="2019-03" db="EMBL/GenBank/DDBJ databases">
        <title>First draft genome of Liparis tanakae, snailfish: a comprehensive survey of snailfish specific genes.</title>
        <authorList>
            <person name="Kim W."/>
            <person name="Song I."/>
            <person name="Jeong J.-H."/>
            <person name="Kim D."/>
            <person name="Kim S."/>
            <person name="Ryu S."/>
            <person name="Song J.Y."/>
            <person name="Lee S.K."/>
        </authorList>
    </citation>
    <scope>NUCLEOTIDE SEQUENCE [LARGE SCALE GENOMIC DNA]</scope>
    <source>
        <tissue evidence="1">Muscle</tissue>
    </source>
</reference>
<dbReference type="PANTHER" id="PTHR14247:SF10">
    <property type="entry name" value="BREAST CANCER ANTI-ESTROGEN RESISTANCE PROTEIN 3"/>
    <property type="match status" value="1"/>
</dbReference>
<dbReference type="Proteomes" id="UP000314294">
    <property type="component" value="Unassembled WGS sequence"/>
</dbReference>